<keyword evidence="9" id="KW-1185">Reference proteome</keyword>
<keyword evidence="2" id="KW-0812">Transmembrane</keyword>
<dbReference type="PROSITE" id="PS00194">
    <property type="entry name" value="THIOREDOXIN_1"/>
    <property type="match status" value="1"/>
</dbReference>
<dbReference type="Proteomes" id="UP000078561">
    <property type="component" value="Unassembled WGS sequence"/>
</dbReference>
<dbReference type="CDD" id="cd02961">
    <property type="entry name" value="PDI_a_family"/>
    <property type="match status" value="2"/>
</dbReference>
<dbReference type="Gene3D" id="3.40.30.10">
    <property type="entry name" value="Glutaredoxin"/>
    <property type="match status" value="4"/>
</dbReference>
<dbReference type="FunCoup" id="A0A168NY57">
    <property type="interactions" value="371"/>
</dbReference>
<proteinExistence type="predicted"/>
<reference evidence="8" key="1">
    <citation type="submission" date="2016-04" db="EMBL/GenBank/DDBJ databases">
        <authorList>
            <person name="Evans L.H."/>
            <person name="Alamgir A."/>
            <person name="Owens N."/>
            <person name="Weber N.D."/>
            <person name="Virtaneva K."/>
            <person name="Barbian K."/>
            <person name="Babar A."/>
            <person name="Rosenke K."/>
        </authorList>
    </citation>
    <scope>NUCLEOTIDE SEQUENCE [LARGE SCALE GENOMIC DNA]</scope>
    <source>
        <strain evidence="8">CBS 101.48</strain>
    </source>
</reference>
<keyword evidence="3" id="KW-1133">Transmembrane helix</keyword>
<dbReference type="InterPro" id="IPR017937">
    <property type="entry name" value="Thioredoxin_CS"/>
</dbReference>
<evidence type="ECO:0000313" key="9">
    <source>
        <dbReference type="Proteomes" id="UP000078561"/>
    </source>
</evidence>
<name>A0A168NY57_ABSGL</name>
<dbReference type="CDD" id="cd02981">
    <property type="entry name" value="PDI_b_family"/>
    <property type="match status" value="1"/>
</dbReference>
<dbReference type="Pfam" id="PF00085">
    <property type="entry name" value="Thioredoxin"/>
    <property type="match status" value="2"/>
</dbReference>
<evidence type="ECO:0000256" key="3">
    <source>
        <dbReference type="ARBA" id="ARBA00022989"/>
    </source>
</evidence>
<feature type="region of interest" description="Disordered" evidence="6">
    <location>
        <begin position="88"/>
        <end position="112"/>
    </location>
</feature>
<protein>
    <recommendedName>
        <fullName evidence="7">Thioredoxin domain-containing protein</fullName>
    </recommendedName>
</protein>
<evidence type="ECO:0000256" key="6">
    <source>
        <dbReference type="SAM" id="MobiDB-lite"/>
    </source>
</evidence>
<dbReference type="InterPro" id="IPR036249">
    <property type="entry name" value="Thioredoxin-like_sf"/>
</dbReference>
<evidence type="ECO:0000313" key="8">
    <source>
        <dbReference type="EMBL" id="SAM01428.1"/>
    </source>
</evidence>
<comment type="subcellular location">
    <subcellularLocation>
        <location evidence="1">Endoplasmic reticulum membrane</location>
        <topology evidence="1">Single-pass membrane protein</topology>
    </subcellularLocation>
</comment>
<dbReference type="PANTHER" id="PTHR46426">
    <property type="entry name" value="PROTEIN DISULFIDE-ISOMERASE TMX3"/>
    <property type="match status" value="1"/>
</dbReference>
<dbReference type="OrthoDB" id="427280at2759"/>
<dbReference type="STRING" id="4829.A0A168NY57"/>
<accession>A0A168NY57</accession>
<gene>
    <name evidence="8" type="primary">ABSGL_07169.1 scaffold 8717</name>
</gene>
<evidence type="ECO:0000256" key="2">
    <source>
        <dbReference type="ARBA" id="ARBA00022692"/>
    </source>
</evidence>
<sequence length="516" mass="57695">MFVYRLLVAPTWKELTQEEANLATTHDIHFGTIDCSVQGDLCHEHEITGFPMMKLYVDGKFVTTYIGPRTKESIKTFLLEQHAAAANEEKATSGSNNSNDNTNTGNTLVKANPNGQSLDFDGDLLKQAVEQSGRPYFVKFYAPWCPHCQNLAPIWEQMAKELKGQIDVAEVNCDDHKDVCYENGIDRFPVLKLFVDGQVFDYSGDKSLTNMMMFAKKLAGPVIKTVNEAQLKADLDPSGVAFIYLHKDDTDTADALLEGVAKQFIDGLTFYKSADQKLARQYELSLRDLPLAMIVKDGHHFLYPGHQFESPANMEALTKWIQLEKYPVVSQINPINAQEILQGQRVVVLGVFGKNDEASSGQFRKLAEKGTDRDRRSRAKADRAIFAQLDVDTYRDFARNAYSLQKNSAPAIVIVDGKNDQYFNRDSKLNLLDLQQPQVILQTLDDVVGGKITGISTLSLPARLGQQLQHGYHQARSHSYLTMAIITALGVLVYKVVSNRREQASKSTLLPTAHQD</sequence>
<evidence type="ECO:0000256" key="4">
    <source>
        <dbReference type="ARBA" id="ARBA00023136"/>
    </source>
</evidence>
<dbReference type="AlphaFoldDB" id="A0A168NY57"/>
<evidence type="ECO:0000256" key="5">
    <source>
        <dbReference type="ARBA" id="ARBA00045246"/>
    </source>
</evidence>
<evidence type="ECO:0000259" key="7">
    <source>
        <dbReference type="PROSITE" id="PS51352"/>
    </source>
</evidence>
<dbReference type="OMA" id="GIAEWLF"/>
<dbReference type="EMBL" id="LT553527">
    <property type="protein sequence ID" value="SAM01428.1"/>
    <property type="molecule type" value="Genomic_DNA"/>
</dbReference>
<comment type="function">
    <text evidence="5">Probable disulfide isomerase, which participates in the folding of proteins containing disulfide bonds. May act as a dithiol oxidase. Acts as a regulator of endoplasmic reticulum-mitochondria contact sites via its ability to regulate redox signals.</text>
</comment>
<dbReference type="InterPro" id="IPR013766">
    <property type="entry name" value="Thioredoxin_domain"/>
</dbReference>
<dbReference type="PROSITE" id="PS51352">
    <property type="entry name" value="THIOREDOXIN_2"/>
    <property type="match status" value="1"/>
</dbReference>
<dbReference type="InParanoid" id="A0A168NY57"/>
<dbReference type="GO" id="GO:0005789">
    <property type="term" value="C:endoplasmic reticulum membrane"/>
    <property type="evidence" value="ECO:0007669"/>
    <property type="project" value="UniProtKB-SubCell"/>
</dbReference>
<dbReference type="PANTHER" id="PTHR46426:SF1">
    <property type="entry name" value="PROTEIN DISULFIDE-ISOMERASE TMX3"/>
    <property type="match status" value="1"/>
</dbReference>
<dbReference type="SUPFAM" id="SSF52833">
    <property type="entry name" value="Thioredoxin-like"/>
    <property type="match status" value="3"/>
</dbReference>
<dbReference type="InterPro" id="IPR052250">
    <property type="entry name" value="PDI_TMX3"/>
</dbReference>
<organism evidence="8">
    <name type="scientific">Absidia glauca</name>
    <name type="common">Pin mould</name>
    <dbReference type="NCBI Taxonomy" id="4829"/>
    <lineage>
        <taxon>Eukaryota</taxon>
        <taxon>Fungi</taxon>
        <taxon>Fungi incertae sedis</taxon>
        <taxon>Mucoromycota</taxon>
        <taxon>Mucoromycotina</taxon>
        <taxon>Mucoromycetes</taxon>
        <taxon>Mucorales</taxon>
        <taxon>Cunninghamellaceae</taxon>
        <taxon>Absidia</taxon>
    </lineage>
</organism>
<keyword evidence="4" id="KW-0472">Membrane</keyword>
<feature type="compositionally biased region" description="Low complexity" evidence="6">
    <location>
        <begin position="92"/>
        <end position="107"/>
    </location>
</feature>
<dbReference type="Pfam" id="PF13848">
    <property type="entry name" value="Thioredoxin_6"/>
    <property type="match status" value="1"/>
</dbReference>
<feature type="domain" description="Thioredoxin" evidence="7">
    <location>
        <begin position="106"/>
        <end position="220"/>
    </location>
</feature>
<evidence type="ECO:0000256" key="1">
    <source>
        <dbReference type="ARBA" id="ARBA00004389"/>
    </source>
</evidence>